<dbReference type="Pfam" id="PF00072">
    <property type="entry name" value="Response_reg"/>
    <property type="match status" value="1"/>
</dbReference>
<dbReference type="Proteomes" id="UP000178636">
    <property type="component" value="Unassembled WGS sequence"/>
</dbReference>
<comment type="caution">
    <text evidence="5">The sequence shown here is derived from an EMBL/GenBank/DDBJ whole genome shotgun (WGS) entry which is preliminary data.</text>
</comment>
<dbReference type="AlphaFoldDB" id="A0A1G2DC58"/>
<feature type="modified residue" description="4-aspartylphosphate" evidence="3">
    <location>
        <position position="54"/>
    </location>
</feature>
<dbReference type="STRING" id="1798664.A3C93_04980"/>
<proteinExistence type="predicted"/>
<dbReference type="PANTHER" id="PTHR44591:SF14">
    <property type="entry name" value="PROTEIN PILG"/>
    <property type="match status" value="1"/>
</dbReference>
<dbReference type="SMART" id="SM00448">
    <property type="entry name" value="REC"/>
    <property type="match status" value="1"/>
</dbReference>
<evidence type="ECO:0000259" key="4">
    <source>
        <dbReference type="PROSITE" id="PS50110"/>
    </source>
</evidence>
<dbReference type="PROSITE" id="PS50110">
    <property type="entry name" value="RESPONSE_REGULATORY"/>
    <property type="match status" value="1"/>
</dbReference>
<dbReference type="InterPro" id="IPR001789">
    <property type="entry name" value="Sig_transdc_resp-reg_receiver"/>
</dbReference>
<protein>
    <recommendedName>
        <fullName evidence="4">Response regulatory domain-containing protein</fullName>
    </recommendedName>
</protein>
<dbReference type="Gene3D" id="3.40.50.2300">
    <property type="match status" value="1"/>
</dbReference>
<dbReference type="GO" id="GO:0000160">
    <property type="term" value="P:phosphorelay signal transduction system"/>
    <property type="evidence" value="ECO:0007669"/>
    <property type="project" value="UniProtKB-KW"/>
</dbReference>
<keyword evidence="1 3" id="KW-0597">Phosphoprotein</keyword>
<gene>
    <name evidence="5" type="ORF">A3C93_04980</name>
</gene>
<evidence type="ECO:0000256" key="3">
    <source>
        <dbReference type="PROSITE-ProRule" id="PRU00169"/>
    </source>
</evidence>
<evidence type="ECO:0000313" key="6">
    <source>
        <dbReference type="Proteomes" id="UP000178636"/>
    </source>
</evidence>
<sequence length="139" mass="15117">MAKIFMAEDDPLMIRMYERAFKTSGFELELAFDGEEASNKLAKADLLPTAIILDVMMPKKNGFDVLKEVKQSEKLKQIPVVMLTNLAGAADAKKAMDLGAAMYLVKSEHNPKEILEKIKEVLANAGKGGATSTSPTPTT</sequence>
<accession>A0A1G2DC58</accession>
<name>A0A1G2DC58_9BACT</name>
<dbReference type="PANTHER" id="PTHR44591">
    <property type="entry name" value="STRESS RESPONSE REGULATOR PROTEIN 1"/>
    <property type="match status" value="1"/>
</dbReference>
<dbReference type="SUPFAM" id="SSF52172">
    <property type="entry name" value="CheY-like"/>
    <property type="match status" value="1"/>
</dbReference>
<evidence type="ECO:0000256" key="2">
    <source>
        <dbReference type="ARBA" id="ARBA00023012"/>
    </source>
</evidence>
<keyword evidence="2" id="KW-0902">Two-component regulatory system</keyword>
<dbReference type="EMBL" id="MHLO01000038">
    <property type="protein sequence ID" value="OGZ11123.1"/>
    <property type="molecule type" value="Genomic_DNA"/>
</dbReference>
<dbReference type="InterPro" id="IPR050595">
    <property type="entry name" value="Bact_response_regulator"/>
</dbReference>
<evidence type="ECO:0000256" key="1">
    <source>
        <dbReference type="ARBA" id="ARBA00022553"/>
    </source>
</evidence>
<dbReference type="InterPro" id="IPR011006">
    <property type="entry name" value="CheY-like_superfamily"/>
</dbReference>
<organism evidence="5 6">
    <name type="scientific">Candidatus Lloydbacteria bacterium RIFCSPHIGHO2_02_FULL_54_17</name>
    <dbReference type="NCBI Taxonomy" id="1798664"/>
    <lineage>
        <taxon>Bacteria</taxon>
        <taxon>Candidatus Lloydiibacteriota</taxon>
    </lineage>
</organism>
<evidence type="ECO:0000313" key="5">
    <source>
        <dbReference type="EMBL" id="OGZ11123.1"/>
    </source>
</evidence>
<reference evidence="5 6" key="1">
    <citation type="journal article" date="2016" name="Nat. Commun.">
        <title>Thousands of microbial genomes shed light on interconnected biogeochemical processes in an aquifer system.</title>
        <authorList>
            <person name="Anantharaman K."/>
            <person name="Brown C.T."/>
            <person name="Hug L.A."/>
            <person name="Sharon I."/>
            <person name="Castelle C.J."/>
            <person name="Probst A.J."/>
            <person name="Thomas B.C."/>
            <person name="Singh A."/>
            <person name="Wilkins M.J."/>
            <person name="Karaoz U."/>
            <person name="Brodie E.L."/>
            <person name="Williams K.H."/>
            <person name="Hubbard S.S."/>
            <person name="Banfield J.F."/>
        </authorList>
    </citation>
    <scope>NUCLEOTIDE SEQUENCE [LARGE SCALE GENOMIC DNA]</scope>
</reference>
<feature type="domain" description="Response regulatory" evidence="4">
    <location>
        <begin position="3"/>
        <end position="121"/>
    </location>
</feature>